<feature type="signal peptide" evidence="1">
    <location>
        <begin position="1"/>
        <end position="23"/>
    </location>
</feature>
<gene>
    <name evidence="3" type="ORF">ACFOLC_15770</name>
</gene>
<reference evidence="4" key="1">
    <citation type="journal article" date="2019" name="Int. J. Syst. Evol. Microbiol.">
        <title>The Global Catalogue of Microorganisms (GCM) 10K type strain sequencing project: providing services to taxonomists for standard genome sequencing and annotation.</title>
        <authorList>
            <consortium name="The Broad Institute Genomics Platform"/>
            <consortium name="The Broad Institute Genome Sequencing Center for Infectious Disease"/>
            <person name="Wu L."/>
            <person name="Ma J."/>
        </authorList>
    </citation>
    <scope>NUCLEOTIDE SEQUENCE [LARGE SCALE GENOMIC DNA]</scope>
    <source>
        <strain evidence="4">KCTC 42875</strain>
    </source>
</reference>
<dbReference type="GO" id="GO:0016787">
    <property type="term" value="F:hydrolase activity"/>
    <property type="evidence" value="ECO:0007669"/>
    <property type="project" value="UniProtKB-KW"/>
</dbReference>
<keyword evidence="1" id="KW-0732">Signal</keyword>
<dbReference type="InterPro" id="IPR022742">
    <property type="entry name" value="Hydrolase_4"/>
</dbReference>
<dbReference type="EMBL" id="JBHRXK010000014">
    <property type="protein sequence ID" value="MFC3552462.1"/>
    <property type="molecule type" value="Genomic_DNA"/>
</dbReference>
<keyword evidence="4" id="KW-1185">Reference proteome</keyword>
<dbReference type="PANTHER" id="PTHR43265">
    <property type="entry name" value="ESTERASE ESTD"/>
    <property type="match status" value="1"/>
</dbReference>
<keyword evidence="3" id="KW-0378">Hydrolase</keyword>
<accession>A0ABV7RUT2</accession>
<feature type="domain" description="Serine aminopeptidase S33" evidence="2">
    <location>
        <begin position="144"/>
        <end position="234"/>
    </location>
</feature>
<proteinExistence type="predicted"/>
<evidence type="ECO:0000256" key="1">
    <source>
        <dbReference type="SAM" id="SignalP"/>
    </source>
</evidence>
<protein>
    <submittedName>
        <fullName evidence="3">Alpha/beta hydrolase family protein</fullName>
        <ecNumber evidence="3">3.4.-.-</ecNumber>
    </submittedName>
</protein>
<comment type="caution">
    <text evidence="3">The sequence shown here is derived from an EMBL/GenBank/DDBJ whole genome shotgun (WGS) entry which is preliminary data.</text>
</comment>
<organism evidence="3 4">
    <name type="scientific">Lysobacter cavernae</name>
    <dbReference type="NCBI Taxonomy" id="1685901"/>
    <lineage>
        <taxon>Bacteria</taxon>
        <taxon>Pseudomonadati</taxon>
        <taxon>Pseudomonadota</taxon>
        <taxon>Gammaproteobacteria</taxon>
        <taxon>Lysobacterales</taxon>
        <taxon>Lysobacteraceae</taxon>
        <taxon>Lysobacter</taxon>
    </lineage>
</organism>
<dbReference type="PANTHER" id="PTHR43265:SF1">
    <property type="entry name" value="ESTERASE ESTD"/>
    <property type="match status" value="1"/>
</dbReference>
<dbReference type="RefSeq" id="WP_386760223.1">
    <property type="nucleotide sequence ID" value="NZ_JBHRXK010000014.1"/>
</dbReference>
<dbReference type="Pfam" id="PF12146">
    <property type="entry name" value="Hydrolase_4"/>
    <property type="match status" value="1"/>
</dbReference>
<name>A0ABV7RUT2_9GAMM</name>
<dbReference type="SUPFAM" id="SSF53474">
    <property type="entry name" value="alpha/beta-Hydrolases"/>
    <property type="match status" value="1"/>
</dbReference>
<evidence type="ECO:0000313" key="4">
    <source>
        <dbReference type="Proteomes" id="UP001595740"/>
    </source>
</evidence>
<sequence length="455" mass="48837">MPAVIPRNALAAACALWFVVALPACRPASEPTVVCHAGAYRLHDGTVVAVSPTSDPDRLRWRLLDGRTGRLTPDARGEWTSTLGWSDRTDGVRVRFGECAAGRIVFDGRAGNRLAFDVTDTTFAGAGVTLKGRLVLPKGAGPVPIVVQVHGSEDYSAVVFNHQQQWLPAHGIGVFVYDKRGTGDSSGRYSQDFSLLADDAQAAMREARRLAGPRAGRVGFGGGSQAGWVAPLAASRTAADFVAVGYGLADGPLAEDRDQVMLDLVAAGHGPDVLAKAREVTDATGAVIASGFKRGFDRLDAVRVRYGHEPWWKDLRGEFTGELIKYPALALRVVGPLRGSDTSWNYDPMPTLRGLPMPQLWVLAGADRKAPPVETRRRLLALAAAGRPITVVEFPQTDHGIHQFETGADGTRVETRIADGYFRLLIDWIKHGRLDGVPYGTAQLLAEPAASPNSR</sequence>
<dbReference type="Proteomes" id="UP001595740">
    <property type="component" value="Unassembled WGS sequence"/>
</dbReference>
<dbReference type="InterPro" id="IPR053145">
    <property type="entry name" value="AB_hydrolase_Est10"/>
</dbReference>
<dbReference type="EC" id="3.4.-.-" evidence="3"/>
<evidence type="ECO:0000259" key="2">
    <source>
        <dbReference type="Pfam" id="PF12146"/>
    </source>
</evidence>
<dbReference type="Gene3D" id="3.40.50.1820">
    <property type="entry name" value="alpha/beta hydrolase"/>
    <property type="match status" value="1"/>
</dbReference>
<feature type="chain" id="PRO_5047106322" evidence="1">
    <location>
        <begin position="24"/>
        <end position="455"/>
    </location>
</feature>
<dbReference type="InterPro" id="IPR029058">
    <property type="entry name" value="AB_hydrolase_fold"/>
</dbReference>
<evidence type="ECO:0000313" key="3">
    <source>
        <dbReference type="EMBL" id="MFC3552462.1"/>
    </source>
</evidence>